<dbReference type="STRING" id="363253.LI0388"/>
<dbReference type="SUPFAM" id="SSF53067">
    <property type="entry name" value="Actin-like ATPase domain"/>
    <property type="match status" value="1"/>
</dbReference>
<evidence type="ECO:0000259" key="1">
    <source>
        <dbReference type="Pfam" id="PF00814"/>
    </source>
</evidence>
<protein>
    <submittedName>
        <fullName evidence="2">Inactive homolog of metal-dependent proteases, putative molecular chaperone</fullName>
    </submittedName>
</protein>
<dbReference type="InterPro" id="IPR022496">
    <property type="entry name" value="T6A_TsaB"/>
</dbReference>
<dbReference type="EMBL" id="AM180252">
    <property type="protein sequence ID" value="CAJ54444.1"/>
    <property type="molecule type" value="Genomic_DNA"/>
</dbReference>
<name>Q1MRD2_LAWIP</name>
<dbReference type="GO" id="GO:0002949">
    <property type="term" value="P:tRNA threonylcarbamoyladenosine modification"/>
    <property type="evidence" value="ECO:0007669"/>
    <property type="project" value="InterPro"/>
</dbReference>
<gene>
    <name evidence="2" type="ordered locus">LI0388</name>
</gene>
<dbReference type="InterPro" id="IPR043129">
    <property type="entry name" value="ATPase_NBD"/>
</dbReference>
<dbReference type="GO" id="GO:0006508">
    <property type="term" value="P:proteolysis"/>
    <property type="evidence" value="ECO:0007669"/>
    <property type="project" value="UniProtKB-KW"/>
</dbReference>
<dbReference type="Proteomes" id="UP000002430">
    <property type="component" value="Chromosome"/>
</dbReference>
<dbReference type="KEGG" id="lip:LI0388"/>
<dbReference type="AlphaFoldDB" id="Q1MRD2"/>
<dbReference type="RefSeq" id="WP_011526473.1">
    <property type="nucleotide sequence ID" value="NC_008011.1"/>
</dbReference>
<dbReference type="InterPro" id="IPR000905">
    <property type="entry name" value="Gcp-like_dom"/>
</dbReference>
<organism evidence="2 3">
    <name type="scientific">Lawsonia intracellularis (strain PHE/MN1-00)</name>
    <dbReference type="NCBI Taxonomy" id="363253"/>
    <lineage>
        <taxon>Bacteria</taxon>
        <taxon>Pseudomonadati</taxon>
        <taxon>Thermodesulfobacteriota</taxon>
        <taxon>Desulfovibrionia</taxon>
        <taxon>Desulfovibrionales</taxon>
        <taxon>Desulfovibrionaceae</taxon>
        <taxon>Lawsonia</taxon>
    </lineage>
</organism>
<feature type="domain" description="Gcp-like" evidence="1">
    <location>
        <begin position="38"/>
        <end position="141"/>
    </location>
</feature>
<dbReference type="GO" id="GO:0008233">
    <property type="term" value="F:peptidase activity"/>
    <property type="evidence" value="ECO:0007669"/>
    <property type="project" value="UniProtKB-KW"/>
</dbReference>
<keyword evidence="2" id="KW-0645">Protease</keyword>
<accession>Q1MRD2</accession>
<proteinExistence type="predicted"/>
<keyword evidence="3" id="KW-1185">Reference proteome</keyword>
<dbReference type="OrthoDB" id="9809995at2"/>
<evidence type="ECO:0000313" key="2">
    <source>
        <dbReference type="EMBL" id="CAJ54444.1"/>
    </source>
</evidence>
<keyword evidence="2" id="KW-0378">Hydrolase</keyword>
<dbReference type="NCBIfam" id="TIGR03725">
    <property type="entry name" value="T6A_YeaZ"/>
    <property type="match status" value="1"/>
</dbReference>
<dbReference type="Pfam" id="PF00814">
    <property type="entry name" value="TsaD"/>
    <property type="match status" value="1"/>
</dbReference>
<reference evidence="2 3" key="1">
    <citation type="submission" date="2005-11" db="EMBL/GenBank/DDBJ databases">
        <title>The complete genome sequence of Lawsonia intracellularis: the causative agent of proliferative enteropathy.</title>
        <authorList>
            <person name="Kaur K."/>
            <person name="Zhang Q."/>
            <person name="Beckler D."/>
            <person name="Munir S."/>
            <person name="Li L."/>
            <person name="Kinsley K."/>
            <person name="Herron L."/>
            <person name="Peterson A."/>
            <person name="May B."/>
            <person name="Singh S."/>
            <person name="Gebhart C."/>
            <person name="Kapur V."/>
        </authorList>
    </citation>
    <scope>NUCLEOTIDE SEQUENCE [LARGE SCALE GENOMIC DNA]</scope>
    <source>
        <strain evidence="2 3">PHE/MN1-00</strain>
    </source>
</reference>
<dbReference type="HOGENOM" id="CLU_064886_3_0_7"/>
<dbReference type="eggNOG" id="COG1214">
    <property type="taxonomic scope" value="Bacteria"/>
</dbReference>
<sequence length="264" mass="29616">MRDLTLTLGISEQHLHIVFIKDEEIQYIKERSITSNGTEILGPLIIESLEKAQFSLQQISRIACIAGPGSFTGLRLALTTAIAMRRALSIPLATLNYLHVIAASAWALPELQNISLLPSLLRVITYARQKLLYIQDFLVTKTFPMPIAKPRISSIEASIQTKDPILFMGSGIQYNYSFFAEHALINPNILLFQKKISISPYALLQLVKNIPHEEWKHNDPEPLYLRHCDAVDNLSSISLKQGKNPEDACSTFKKIVTQPPLLVT</sequence>
<dbReference type="Gene3D" id="3.30.420.200">
    <property type="match status" value="1"/>
</dbReference>
<evidence type="ECO:0000313" key="3">
    <source>
        <dbReference type="Proteomes" id="UP000002430"/>
    </source>
</evidence>
<dbReference type="Gene3D" id="3.30.420.40">
    <property type="match status" value="1"/>
</dbReference>